<dbReference type="InterPro" id="IPR022801">
    <property type="entry name" value="Ribosomal_uS4"/>
</dbReference>
<comment type="caution">
    <text evidence="14">The sequence shown here is derived from an EMBL/GenBank/DDBJ whole genome shotgun (WGS) entry which is preliminary data.</text>
</comment>
<dbReference type="SUPFAM" id="SSF55174">
    <property type="entry name" value="Alpha-L RNA-binding motif"/>
    <property type="match status" value="1"/>
</dbReference>
<reference evidence="14 15" key="1">
    <citation type="submission" date="2020-07" db="EMBL/GenBank/DDBJ databases">
        <authorList>
            <person name="Criscuolo A."/>
        </authorList>
    </citation>
    <scope>NUCLEOTIDE SEQUENCE [LARGE SCALE GENOMIC DNA]</scope>
    <source>
        <strain evidence="14">CIP107946</strain>
    </source>
</reference>
<evidence type="ECO:0000256" key="8">
    <source>
        <dbReference type="ARBA" id="ARBA00035254"/>
    </source>
</evidence>
<evidence type="ECO:0000256" key="10">
    <source>
        <dbReference type="RuleBase" id="RU003699"/>
    </source>
</evidence>
<evidence type="ECO:0000259" key="13">
    <source>
        <dbReference type="SMART" id="SM01390"/>
    </source>
</evidence>
<evidence type="ECO:0000256" key="9">
    <source>
        <dbReference type="HAMAP-Rule" id="MF_01306"/>
    </source>
</evidence>
<evidence type="ECO:0000256" key="2">
    <source>
        <dbReference type="ARBA" id="ARBA00007465"/>
    </source>
</evidence>
<keyword evidence="4 9" id="KW-0694">RNA-binding</keyword>
<dbReference type="InterPro" id="IPR001912">
    <property type="entry name" value="Ribosomal_uS4_N"/>
</dbReference>
<dbReference type="EMBL" id="CAJEWB010000010">
    <property type="protein sequence ID" value="CAD2075057.1"/>
    <property type="molecule type" value="Genomic_DNA"/>
</dbReference>
<dbReference type="FunFam" id="3.10.290.10:FF:000001">
    <property type="entry name" value="30S ribosomal protein S4"/>
    <property type="match status" value="1"/>
</dbReference>
<organism evidence="14 15">
    <name type="scientific">Phocicoccus pinnipedialis</name>
    <dbReference type="NCBI Taxonomy" id="110845"/>
    <lineage>
        <taxon>Bacteria</taxon>
        <taxon>Bacillati</taxon>
        <taxon>Bacillota</taxon>
        <taxon>Bacilli</taxon>
        <taxon>Bacillales</taxon>
        <taxon>Salinicoccaceae</taxon>
        <taxon>Phocicoccus</taxon>
    </lineage>
</organism>
<dbReference type="NCBIfam" id="NF003717">
    <property type="entry name" value="PRK05327.1"/>
    <property type="match status" value="1"/>
</dbReference>
<dbReference type="CDD" id="cd00165">
    <property type="entry name" value="S4"/>
    <property type="match status" value="1"/>
</dbReference>
<comment type="similarity">
    <text evidence="2 9 10">Belongs to the universal ribosomal protein uS4 family.</text>
</comment>
<dbReference type="InterPro" id="IPR002942">
    <property type="entry name" value="S4_RNA-bd"/>
</dbReference>
<evidence type="ECO:0000256" key="3">
    <source>
        <dbReference type="ARBA" id="ARBA00022730"/>
    </source>
</evidence>
<evidence type="ECO:0000256" key="6">
    <source>
        <dbReference type="ARBA" id="ARBA00023274"/>
    </source>
</evidence>
<dbReference type="InterPro" id="IPR036986">
    <property type="entry name" value="S4_RNA-bd_sf"/>
</dbReference>
<dbReference type="Proteomes" id="UP000588186">
    <property type="component" value="Unassembled WGS sequence"/>
</dbReference>
<feature type="domain" description="RNA-binding S4" evidence="12">
    <location>
        <begin position="92"/>
        <end position="156"/>
    </location>
</feature>
<protein>
    <recommendedName>
        <fullName evidence="8 9">Small ribosomal subunit protein uS4</fullName>
    </recommendedName>
</protein>
<sequence length="200" mass="23119">MARFTGSLWKKSRRLGISLTGTGKELEKRPYAPGQHGPTQRKKLSEYGMQLQEKQKLRYMHGINERQFRTLFDRAGKMQGIHGENFMILLASRLDNVVYKLGLAKTQRQARQLVNHGHITVDGQQVDIPSFMVKPGQVIGVREKSRNLDIIKEAIEYTNFVPEYLSFDAEKLEGTFVRFPERSELSAEINEQLIVEYYSR</sequence>
<dbReference type="NCBIfam" id="TIGR01017">
    <property type="entry name" value="rpsD_bact"/>
    <property type="match status" value="1"/>
</dbReference>
<gene>
    <name evidence="9 14" type="primary">rpsD</name>
    <name evidence="14" type="ORF">JEOPIN946_00922</name>
</gene>
<dbReference type="InterPro" id="IPR018079">
    <property type="entry name" value="Ribosomal_uS4_CS"/>
</dbReference>
<keyword evidence="5 9" id="KW-0689">Ribosomal protein</keyword>
<comment type="subunit">
    <text evidence="7 9">Part of the 30S ribosomal subunit. Contacts protein S5. The interaction surface between S4 and S5 is involved in control of translational fidelity.</text>
</comment>
<evidence type="ECO:0000256" key="11">
    <source>
        <dbReference type="SAM" id="MobiDB-lite"/>
    </source>
</evidence>
<evidence type="ECO:0000256" key="7">
    <source>
        <dbReference type="ARBA" id="ARBA00025813"/>
    </source>
</evidence>
<keyword evidence="3 9" id="KW-0699">rRNA-binding</keyword>
<dbReference type="SMART" id="SM00363">
    <property type="entry name" value="S4"/>
    <property type="match status" value="1"/>
</dbReference>
<dbReference type="PROSITE" id="PS00632">
    <property type="entry name" value="RIBOSOMAL_S4"/>
    <property type="match status" value="1"/>
</dbReference>
<dbReference type="SMART" id="SM01390">
    <property type="entry name" value="Ribosomal_S4"/>
    <property type="match status" value="1"/>
</dbReference>
<evidence type="ECO:0000256" key="1">
    <source>
        <dbReference type="ARBA" id="ARBA00003866"/>
    </source>
</evidence>
<name>A0A6V7RBN3_9BACL</name>
<comment type="function">
    <text evidence="1 9">One of the primary rRNA binding proteins, it binds directly to 16S rRNA where it nucleates assembly of the body of the 30S subunit.</text>
</comment>
<dbReference type="PROSITE" id="PS50889">
    <property type="entry name" value="S4"/>
    <property type="match status" value="1"/>
</dbReference>
<comment type="function">
    <text evidence="9">With S5 and S12 plays an important role in translational accuracy.</text>
</comment>
<feature type="region of interest" description="Disordered" evidence="11">
    <location>
        <begin position="20"/>
        <end position="42"/>
    </location>
</feature>
<dbReference type="GO" id="GO:0006412">
    <property type="term" value="P:translation"/>
    <property type="evidence" value="ECO:0007669"/>
    <property type="project" value="UniProtKB-UniRule"/>
</dbReference>
<dbReference type="GO" id="GO:0015935">
    <property type="term" value="C:small ribosomal subunit"/>
    <property type="evidence" value="ECO:0007669"/>
    <property type="project" value="InterPro"/>
</dbReference>
<accession>A0A6V7RBN3</accession>
<dbReference type="GO" id="GO:0003735">
    <property type="term" value="F:structural constituent of ribosome"/>
    <property type="evidence" value="ECO:0007669"/>
    <property type="project" value="InterPro"/>
</dbReference>
<dbReference type="Pfam" id="PF01479">
    <property type="entry name" value="S4"/>
    <property type="match status" value="1"/>
</dbReference>
<feature type="domain" description="Small ribosomal subunit protein uS4 N-terminal" evidence="13">
    <location>
        <begin position="3"/>
        <end position="91"/>
    </location>
</feature>
<evidence type="ECO:0000313" key="14">
    <source>
        <dbReference type="EMBL" id="CAD2075057.1"/>
    </source>
</evidence>
<dbReference type="FunFam" id="1.10.1050.10:FF:000001">
    <property type="entry name" value="30S ribosomal protein S4"/>
    <property type="match status" value="1"/>
</dbReference>
<dbReference type="Gene3D" id="3.10.290.10">
    <property type="entry name" value="RNA-binding S4 domain"/>
    <property type="match status" value="1"/>
</dbReference>
<dbReference type="Gene3D" id="1.10.1050.10">
    <property type="entry name" value="Ribosomal Protein S4 Delta 41, Chain A, domain 1"/>
    <property type="match status" value="1"/>
</dbReference>
<proteinExistence type="inferred from homology"/>
<dbReference type="PANTHER" id="PTHR11831:SF4">
    <property type="entry name" value="SMALL RIBOSOMAL SUBUNIT PROTEIN US4M"/>
    <property type="match status" value="1"/>
</dbReference>
<keyword evidence="6 9" id="KW-0687">Ribonucleoprotein</keyword>
<keyword evidence="15" id="KW-1185">Reference proteome</keyword>
<evidence type="ECO:0000259" key="12">
    <source>
        <dbReference type="SMART" id="SM00363"/>
    </source>
</evidence>
<dbReference type="HAMAP" id="MF_01306_B">
    <property type="entry name" value="Ribosomal_uS4_B"/>
    <property type="match status" value="1"/>
</dbReference>
<dbReference type="GO" id="GO:0019843">
    <property type="term" value="F:rRNA binding"/>
    <property type="evidence" value="ECO:0007669"/>
    <property type="project" value="UniProtKB-UniRule"/>
</dbReference>
<evidence type="ECO:0000256" key="5">
    <source>
        <dbReference type="ARBA" id="ARBA00022980"/>
    </source>
</evidence>
<dbReference type="PANTHER" id="PTHR11831">
    <property type="entry name" value="30S 40S RIBOSOMAL PROTEIN"/>
    <property type="match status" value="1"/>
</dbReference>
<dbReference type="RefSeq" id="WP_186077297.1">
    <property type="nucleotide sequence ID" value="NZ_CAJEWB010000010.1"/>
</dbReference>
<dbReference type="InterPro" id="IPR005709">
    <property type="entry name" value="Ribosomal_uS4_bac-type"/>
</dbReference>
<evidence type="ECO:0000256" key="4">
    <source>
        <dbReference type="ARBA" id="ARBA00022884"/>
    </source>
</evidence>
<dbReference type="GO" id="GO:0042274">
    <property type="term" value="P:ribosomal small subunit biogenesis"/>
    <property type="evidence" value="ECO:0007669"/>
    <property type="project" value="TreeGrafter"/>
</dbReference>
<dbReference type="AlphaFoldDB" id="A0A6V7RBN3"/>
<dbReference type="Pfam" id="PF00163">
    <property type="entry name" value="Ribosomal_S4"/>
    <property type="match status" value="1"/>
</dbReference>
<evidence type="ECO:0000313" key="15">
    <source>
        <dbReference type="Proteomes" id="UP000588186"/>
    </source>
</evidence>